<organism evidence="2 3">
    <name type="scientific">Colletotrichum phormii</name>
    <dbReference type="NCBI Taxonomy" id="359342"/>
    <lineage>
        <taxon>Eukaryota</taxon>
        <taxon>Fungi</taxon>
        <taxon>Dikarya</taxon>
        <taxon>Ascomycota</taxon>
        <taxon>Pezizomycotina</taxon>
        <taxon>Sordariomycetes</taxon>
        <taxon>Hypocreomycetidae</taxon>
        <taxon>Glomerellales</taxon>
        <taxon>Glomerellaceae</taxon>
        <taxon>Colletotrichum</taxon>
        <taxon>Colletotrichum acutatum species complex</taxon>
    </lineage>
</organism>
<dbReference type="GeneID" id="85467190"/>
<feature type="region of interest" description="Disordered" evidence="1">
    <location>
        <begin position="169"/>
        <end position="190"/>
    </location>
</feature>
<comment type="caution">
    <text evidence="2">The sequence shown here is derived from an EMBL/GenBank/DDBJ whole genome shotgun (WGS) entry which is preliminary data.</text>
</comment>
<gene>
    <name evidence="2" type="ORF">BDP81DRAFT_184571</name>
</gene>
<evidence type="ECO:0000313" key="2">
    <source>
        <dbReference type="EMBL" id="KAK1639851.1"/>
    </source>
</evidence>
<sequence>MNTVALSLDPVVLFDPTTSSFLDIASTISFRSSRDQVLFSTADELLNGIQAGELFVLKAQTCRFLVSVAQEEDNAEDQTVFIDTIAANIISCPIWAQLGIEIVYDVESPFSHGHLSFKIEHAGSVLYPTLPSDTTVITMQNLTCSFSFRRKPSTSEGSVIVNSQRRLSMTGSHGLSGPESDLGLDVSSAG</sequence>
<dbReference type="AlphaFoldDB" id="A0AAJ0EKA9"/>
<proteinExistence type="predicted"/>
<name>A0AAJ0EKA9_9PEZI</name>
<evidence type="ECO:0000256" key="1">
    <source>
        <dbReference type="SAM" id="MobiDB-lite"/>
    </source>
</evidence>
<dbReference type="Proteomes" id="UP001243989">
    <property type="component" value="Unassembled WGS sequence"/>
</dbReference>
<dbReference type="EMBL" id="JAHMHQ010000005">
    <property type="protein sequence ID" value="KAK1639851.1"/>
    <property type="molecule type" value="Genomic_DNA"/>
</dbReference>
<keyword evidence="3" id="KW-1185">Reference proteome</keyword>
<protein>
    <submittedName>
        <fullName evidence="2">Uncharacterized protein</fullName>
    </submittedName>
</protein>
<accession>A0AAJ0EKA9</accession>
<evidence type="ECO:0000313" key="3">
    <source>
        <dbReference type="Proteomes" id="UP001243989"/>
    </source>
</evidence>
<reference evidence="2" key="1">
    <citation type="submission" date="2021-06" db="EMBL/GenBank/DDBJ databases">
        <title>Comparative genomics, transcriptomics and evolutionary studies reveal genomic signatures of adaptation to plant cell wall in hemibiotrophic fungi.</title>
        <authorList>
            <consortium name="DOE Joint Genome Institute"/>
            <person name="Baroncelli R."/>
            <person name="Diaz J.F."/>
            <person name="Benocci T."/>
            <person name="Peng M."/>
            <person name="Battaglia E."/>
            <person name="Haridas S."/>
            <person name="Andreopoulos W."/>
            <person name="Labutti K."/>
            <person name="Pangilinan J."/>
            <person name="Floch G.L."/>
            <person name="Makela M.R."/>
            <person name="Henrissat B."/>
            <person name="Grigoriev I.V."/>
            <person name="Crouch J.A."/>
            <person name="De Vries R.P."/>
            <person name="Sukno S.A."/>
            <person name="Thon M.R."/>
        </authorList>
    </citation>
    <scope>NUCLEOTIDE SEQUENCE</scope>
    <source>
        <strain evidence="2">CBS 102054</strain>
    </source>
</reference>
<dbReference type="RefSeq" id="XP_060448458.1">
    <property type="nucleotide sequence ID" value="XM_060582328.1"/>
</dbReference>